<dbReference type="Pfam" id="PF01535">
    <property type="entry name" value="PPR"/>
    <property type="match status" value="2"/>
</dbReference>
<dbReference type="PANTHER" id="PTHR47926:SF418">
    <property type="entry name" value="(WILD MALAYSIAN BANANA) HYPOTHETICAL PROTEIN"/>
    <property type="match status" value="1"/>
</dbReference>
<dbReference type="OrthoDB" id="9990610at2759"/>
<keyword evidence="1" id="KW-0677">Repeat</keyword>
<dbReference type="Gene3D" id="1.25.40.10">
    <property type="entry name" value="Tetratricopeptide repeat domain"/>
    <property type="match status" value="2"/>
</dbReference>
<name>A0A7J6WLE1_THATH</name>
<dbReference type="Pfam" id="PF13812">
    <property type="entry name" value="PPR_3"/>
    <property type="match status" value="1"/>
</dbReference>
<dbReference type="AlphaFoldDB" id="A0A7J6WLE1"/>
<dbReference type="InterPro" id="IPR011990">
    <property type="entry name" value="TPR-like_helical_dom_sf"/>
</dbReference>
<comment type="caution">
    <text evidence="2">The sequence shown here is derived from an EMBL/GenBank/DDBJ whole genome shotgun (WGS) entry which is preliminary data.</text>
</comment>
<evidence type="ECO:0000313" key="3">
    <source>
        <dbReference type="Proteomes" id="UP000554482"/>
    </source>
</evidence>
<dbReference type="NCBIfam" id="TIGR00756">
    <property type="entry name" value="PPR"/>
    <property type="match status" value="2"/>
</dbReference>
<dbReference type="PANTHER" id="PTHR47926">
    <property type="entry name" value="PENTATRICOPEPTIDE REPEAT-CONTAINING PROTEIN"/>
    <property type="match status" value="1"/>
</dbReference>
<gene>
    <name evidence="2" type="ORF">FRX31_012223</name>
</gene>
<organism evidence="2 3">
    <name type="scientific">Thalictrum thalictroides</name>
    <name type="common">Rue-anemone</name>
    <name type="synonym">Anemone thalictroides</name>
    <dbReference type="NCBI Taxonomy" id="46969"/>
    <lineage>
        <taxon>Eukaryota</taxon>
        <taxon>Viridiplantae</taxon>
        <taxon>Streptophyta</taxon>
        <taxon>Embryophyta</taxon>
        <taxon>Tracheophyta</taxon>
        <taxon>Spermatophyta</taxon>
        <taxon>Magnoliopsida</taxon>
        <taxon>Ranunculales</taxon>
        <taxon>Ranunculaceae</taxon>
        <taxon>Thalictroideae</taxon>
        <taxon>Thalictrum</taxon>
    </lineage>
</organism>
<dbReference type="GO" id="GO:0003723">
    <property type="term" value="F:RNA binding"/>
    <property type="evidence" value="ECO:0007669"/>
    <property type="project" value="InterPro"/>
</dbReference>
<dbReference type="InterPro" id="IPR002885">
    <property type="entry name" value="PPR_rpt"/>
</dbReference>
<proteinExistence type="predicted"/>
<dbReference type="EMBL" id="JABWDY010013605">
    <property type="protein sequence ID" value="KAF5198186.1"/>
    <property type="molecule type" value="Genomic_DNA"/>
</dbReference>
<sequence>MLLVGHVLSHSHKSFEASKLFNQMRLTRVYPNHFTFSAILPTYAELMNKLWDKAVEVFREVLREDSVSPDQVSISNVFSACANTGSLYMGRQVHGVSVKRGLFSLAYVKNSILDMYNKCGCFEDVVHLFETIEEKVIHLFEEMLSDGIEPDYMTFVSILSACSHAGQVETGLNYFDKMSHVRMMKLGSEHYSCMVDMLTRAGRLEEAKKFIETMPVE</sequence>
<evidence type="ECO:0000313" key="2">
    <source>
        <dbReference type="EMBL" id="KAF5198186.1"/>
    </source>
</evidence>
<keyword evidence="3" id="KW-1185">Reference proteome</keyword>
<evidence type="ECO:0000256" key="1">
    <source>
        <dbReference type="ARBA" id="ARBA00022737"/>
    </source>
</evidence>
<dbReference type="Proteomes" id="UP000554482">
    <property type="component" value="Unassembled WGS sequence"/>
</dbReference>
<accession>A0A7J6WLE1</accession>
<protein>
    <submittedName>
        <fullName evidence="2">Pentatricopeptide repeat-containing protein</fullName>
    </submittedName>
</protein>
<dbReference type="GO" id="GO:0009451">
    <property type="term" value="P:RNA modification"/>
    <property type="evidence" value="ECO:0007669"/>
    <property type="project" value="InterPro"/>
</dbReference>
<dbReference type="InterPro" id="IPR046960">
    <property type="entry name" value="PPR_At4g14850-like_plant"/>
</dbReference>
<reference evidence="2 3" key="1">
    <citation type="submission" date="2020-06" db="EMBL/GenBank/DDBJ databases">
        <title>Transcriptomic and genomic resources for Thalictrum thalictroides and T. hernandezii: Facilitating candidate gene discovery in an emerging model plant lineage.</title>
        <authorList>
            <person name="Arias T."/>
            <person name="Riano-Pachon D.M."/>
            <person name="Di Stilio V.S."/>
        </authorList>
    </citation>
    <scope>NUCLEOTIDE SEQUENCE [LARGE SCALE GENOMIC DNA]</scope>
    <source>
        <strain evidence="3">cv. WT478/WT964</strain>
        <tissue evidence="2">Leaves</tissue>
    </source>
</reference>